<keyword evidence="3" id="KW-1185">Reference proteome</keyword>
<accession>A0A4U5VPN5</accession>
<evidence type="ECO:0000313" key="3">
    <source>
        <dbReference type="Proteomes" id="UP000298787"/>
    </source>
</evidence>
<reference evidence="2 3" key="1">
    <citation type="submission" date="2019-01" db="EMBL/GenBank/DDBJ databases">
        <title>Genome Assembly of Collichthys lucidus.</title>
        <authorList>
            <person name="Cai M."/>
            <person name="Xiao S."/>
        </authorList>
    </citation>
    <scope>NUCLEOTIDE SEQUENCE [LARGE SCALE GENOMIC DNA]</scope>
    <source>
        <strain evidence="2">JT15FE1705JMU</strain>
        <tissue evidence="2">Muscle</tissue>
    </source>
</reference>
<gene>
    <name evidence="2" type="ORF">D9C73_024645</name>
</gene>
<dbReference type="EMBL" id="CM014099">
    <property type="protein sequence ID" value="TKS90513.1"/>
    <property type="molecule type" value="Genomic_DNA"/>
</dbReference>
<name>A0A4U5VPN5_COLLU</name>
<evidence type="ECO:0000256" key="1">
    <source>
        <dbReference type="SAM" id="MobiDB-lite"/>
    </source>
</evidence>
<dbReference type="Proteomes" id="UP000298787">
    <property type="component" value="Chromosome 22"/>
</dbReference>
<feature type="region of interest" description="Disordered" evidence="1">
    <location>
        <begin position="1"/>
        <end position="30"/>
    </location>
</feature>
<protein>
    <submittedName>
        <fullName evidence="2">Uncharacterized protein</fullName>
    </submittedName>
</protein>
<organism evidence="2 3">
    <name type="scientific">Collichthys lucidus</name>
    <name type="common">Big head croaker</name>
    <name type="synonym">Sciaena lucida</name>
    <dbReference type="NCBI Taxonomy" id="240159"/>
    <lineage>
        <taxon>Eukaryota</taxon>
        <taxon>Metazoa</taxon>
        <taxon>Chordata</taxon>
        <taxon>Craniata</taxon>
        <taxon>Vertebrata</taxon>
        <taxon>Euteleostomi</taxon>
        <taxon>Actinopterygii</taxon>
        <taxon>Neopterygii</taxon>
        <taxon>Teleostei</taxon>
        <taxon>Neoteleostei</taxon>
        <taxon>Acanthomorphata</taxon>
        <taxon>Eupercaria</taxon>
        <taxon>Sciaenidae</taxon>
        <taxon>Collichthys</taxon>
    </lineage>
</organism>
<evidence type="ECO:0000313" key="2">
    <source>
        <dbReference type="EMBL" id="TKS90513.1"/>
    </source>
</evidence>
<sequence length="104" mass="11251">MSASRKDPVENNLTCPKPRPTWASTCPPPLDSHHESSRVFGLRIAPCSRAASVEVRRFQYHPVGEGGLTLGTGRQEEEVVEEEVVEEEVLVVVGGLQEGSLAGI</sequence>
<proteinExistence type="predicted"/>
<dbReference type="AlphaFoldDB" id="A0A4U5VPN5"/>